<evidence type="ECO:0008006" key="4">
    <source>
        <dbReference type="Google" id="ProtNLM"/>
    </source>
</evidence>
<evidence type="ECO:0000256" key="1">
    <source>
        <dbReference type="SAM" id="SignalP"/>
    </source>
</evidence>
<evidence type="ECO:0000313" key="2">
    <source>
        <dbReference type="EMBL" id="MBB5283131.1"/>
    </source>
</evidence>
<gene>
    <name evidence="2" type="ORF">HNQ92_001257</name>
</gene>
<organism evidence="2 3">
    <name type="scientific">Rhabdobacter roseus</name>
    <dbReference type="NCBI Taxonomy" id="1655419"/>
    <lineage>
        <taxon>Bacteria</taxon>
        <taxon>Pseudomonadati</taxon>
        <taxon>Bacteroidota</taxon>
        <taxon>Cytophagia</taxon>
        <taxon>Cytophagales</taxon>
        <taxon>Cytophagaceae</taxon>
        <taxon>Rhabdobacter</taxon>
    </lineage>
</organism>
<keyword evidence="3" id="KW-1185">Reference proteome</keyword>
<dbReference type="SUPFAM" id="SSF56925">
    <property type="entry name" value="OMPA-like"/>
    <property type="match status" value="1"/>
</dbReference>
<sequence length="207" mass="21963">MKKNFNRKATLRLAAIALTGVLLTAGSAMAQLSLGLQGGIAKSNIEDANTIYGGGANLRVFLGPQFAIGIAGKIYADGKNYRLLGQDLDYVSTLMPVTGTLDFFLTDGAIRPYIGGDAGVYFSKARASFNGNTILDPDRRSNFGAAPRAGILFDLGQVGIQVEGIYHFVFANENRRANVGTADNIDFESTSRFGGINVGLVFGIGKR</sequence>
<reference evidence="2 3" key="1">
    <citation type="submission" date="2020-08" db="EMBL/GenBank/DDBJ databases">
        <title>Genomic Encyclopedia of Type Strains, Phase IV (KMG-IV): sequencing the most valuable type-strain genomes for metagenomic binning, comparative biology and taxonomic classification.</title>
        <authorList>
            <person name="Goeker M."/>
        </authorList>
    </citation>
    <scope>NUCLEOTIDE SEQUENCE [LARGE SCALE GENOMIC DNA]</scope>
    <source>
        <strain evidence="2 3">DSM 105074</strain>
    </source>
</reference>
<feature type="signal peptide" evidence="1">
    <location>
        <begin position="1"/>
        <end position="30"/>
    </location>
</feature>
<dbReference type="InterPro" id="IPR011250">
    <property type="entry name" value="OMP/PagP_B-barrel"/>
</dbReference>
<feature type="chain" id="PRO_5032452267" description="Outer membrane protein beta-barrel domain-containing protein" evidence="1">
    <location>
        <begin position="31"/>
        <end position="207"/>
    </location>
</feature>
<dbReference type="AlphaFoldDB" id="A0A840TIH1"/>
<name>A0A840TIH1_9BACT</name>
<keyword evidence="1" id="KW-0732">Signal</keyword>
<dbReference type="RefSeq" id="WP_184172257.1">
    <property type="nucleotide sequence ID" value="NZ_JACHGF010000002.1"/>
</dbReference>
<proteinExistence type="predicted"/>
<evidence type="ECO:0000313" key="3">
    <source>
        <dbReference type="Proteomes" id="UP000557307"/>
    </source>
</evidence>
<protein>
    <recommendedName>
        <fullName evidence="4">Outer membrane protein beta-barrel domain-containing protein</fullName>
    </recommendedName>
</protein>
<accession>A0A840TIH1</accession>
<dbReference type="EMBL" id="JACHGF010000002">
    <property type="protein sequence ID" value="MBB5283131.1"/>
    <property type="molecule type" value="Genomic_DNA"/>
</dbReference>
<comment type="caution">
    <text evidence="2">The sequence shown here is derived from an EMBL/GenBank/DDBJ whole genome shotgun (WGS) entry which is preliminary data.</text>
</comment>
<dbReference type="Proteomes" id="UP000557307">
    <property type="component" value="Unassembled WGS sequence"/>
</dbReference>
<dbReference type="Gene3D" id="2.40.160.20">
    <property type="match status" value="1"/>
</dbReference>